<gene>
    <name evidence="2" type="ORF">HDF17_003691</name>
</gene>
<keyword evidence="3" id="KW-1185">Reference proteome</keyword>
<keyword evidence="1" id="KW-1133">Transmembrane helix</keyword>
<sequence>MDNSTTRSSQKHNVPVSPCIDPVVGAILSGWRYDISSLSPEMRTDYDQHLSDCGHCRSKQRLHRTVDVLLISVSTLSIFAFLLATVVMHRVEAIMHVSKMHLPLLHSGVFVSLEAVAVAGLVFSAMLWLLVAITTPLPSFLTAVVQQRIPADIRDRFHKNAA</sequence>
<comment type="caution">
    <text evidence="2">The sequence shown here is derived from an EMBL/GenBank/DDBJ whole genome shotgun (WGS) entry which is preliminary data.</text>
</comment>
<dbReference type="RefSeq" id="WP_179493189.1">
    <property type="nucleotide sequence ID" value="NZ_JACCCW010000002.1"/>
</dbReference>
<name>A0A7Y9THR7_9BACT</name>
<reference evidence="2 3" key="1">
    <citation type="submission" date="2020-07" db="EMBL/GenBank/DDBJ databases">
        <title>Genomic Encyclopedia of Type Strains, Phase IV (KMG-V): Genome sequencing to study the core and pangenomes of soil and plant-associated prokaryotes.</title>
        <authorList>
            <person name="Whitman W."/>
        </authorList>
    </citation>
    <scope>NUCLEOTIDE SEQUENCE [LARGE SCALE GENOMIC DNA]</scope>
    <source>
        <strain evidence="2 3">X4EP2</strain>
    </source>
</reference>
<feature type="transmembrane region" description="Helical" evidence="1">
    <location>
        <begin position="109"/>
        <end position="131"/>
    </location>
</feature>
<dbReference type="EMBL" id="JACCCW010000002">
    <property type="protein sequence ID" value="NYF81371.1"/>
    <property type="molecule type" value="Genomic_DNA"/>
</dbReference>
<protein>
    <submittedName>
        <fullName evidence="2">Uncharacterized protein</fullName>
    </submittedName>
</protein>
<accession>A0A7Y9THR7</accession>
<dbReference type="AlphaFoldDB" id="A0A7Y9THR7"/>
<proteinExistence type="predicted"/>
<feature type="transmembrane region" description="Helical" evidence="1">
    <location>
        <begin position="68"/>
        <end position="89"/>
    </location>
</feature>
<evidence type="ECO:0000256" key="1">
    <source>
        <dbReference type="SAM" id="Phobius"/>
    </source>
</evidence>
<evidence type="ECO:0000313" key="3">
    <source>
        <dbReference type="Proteomes" id="UP000589520"/>
    </source>
</evidence>
<keyword evidence="1" id="KW-0812">Transmembrane</keyword>
<dbReference type="Proteomes" id="UP000589520">
    <property type="component" value="Unassembled WGS sequence"/>
</dbReference>
<organism evidence="2 3">
    <name type="scientific">Granulicella arctica</name>
    <dbReference type="NCBI Taxonomy" id="940613"/>
    <lineage>
        <taxon>Bacteria</taxon>
        <taxon>Pseudomonadati</taxon>
        <taxon>Acidobacteriota</taxon>
        <taxon>Terriglobia</taxon>
        <taxon>Terriglobales</taxon>
        <taxon>Acidobacteriaceae</taxon>
        <taxon>Granulicella</taxon>
    </lineage>
</organism>
<evidence type="ECO:0000313" key="2">
    <source>
        <dbReference type="EMBL" id="NYF81371.1"/>
    </source>
</evidence>
<keyword evidence="1" id="KW-0472">Membrane</keyword>